<protein>
    <recommendedName>
        <fullName evidence="1">DUF427 domain-containing protein</fullName>
    </recommendedName>
</protein>
<proteinExistence type="predicted"/>
<accession>A0A517NT34</accession>
<dbReference type="RefSeq" id="WP_145417772.1">
    <property type="nucleotide sequence ID" value="NZ_CP036526.1"/>
</dbReference>
<sequence>MAKAIWQGTVLAESDDTKVVEGNHYFPPDSIVREHFKPSDHTTVCGWKGTASYYDLSVGTEQNKQAAWYYPEPKDAVAEIRDYVAFWKGVQVQP</sequence>
<organism evidence="2 3">
    <name type="scientific">Stieleria marina</name>
    <dbReference type="NCBI Taxonomy" id="1930275"/>
    <lineage>
        <taxon>Bacteria</taxon>
        <taxon>Pseudomonadati</taxon>
        <taxon>Planctomycetota</taxon>
        <taxon>Planctomycetia</taxon>
        <taxon>Pirellulales</taxon>
        <taxon>Pirellulaceae</taxon>
        <taxon>Stieleria</taxon>
    </lineage>
</organism>
<dbReference type="EMBL" id="CP036526">
    <property type="protein sequence ID" value="QDT10269.1"/>
    <property type="molecule type" value="Genomic_DNA"/>
</dbReference>
<evidence type="ECO:0000259" key="1">
    <source>
        <dbReference type="Pfam" id="PF04248"/>
    </source>
</evidence>
<dbReference type="Proteomes" id="UP000319817">
    <property type="component" value="Chromosome"/>
</dbReference>
<dbReference type="PANTHER" id="PTHR34310">
    <property type="entry name" value="DUF427 DOMAIN PROTEIN (AFU_ORTHOLOGUE AFUA_3G02220)"/>
    <property type="match status" value="1"/>
</dbReference>
<dbReference type="Gene3D" id="2.170.150.40">
    <property type="entry name" value="Domain of unknown function (DUF427)"/>
    <property type="match status" value="1"/>
</dbReference>
<keyword evidence="3" id="KW-1185">Reference proteome</keyword>
<name>A0A517NT34_9BACT</name>
<evidence type="ECO:0000313" key="3">
    <source>
        <dbReference type="Proteomes" id="UP000319817"/>
    </source>
</evidence>
<dbReference type="InterPro" id="IPR007361">
    <property type="entry name" value="DUF427"/>
</dbReference>
<dbReference type="InterPro" id="IPR038694">
    <property type="entry name" value="DUF427_sf"/>
</dbReference>
<dbReference type="PANTHER" id="PTHR34310:SF5">
    <property type="entry name" value="DUF427 DOMAIN PROTEIN (AFU_ORTHOLOGUE AFUA_3G02220)"/>
    <property type="match status" value="1"/>
</dbReference>
<dbReference type="Pfam" id="PF04248">
    <property type="entry name" value="NTP_transf_9"/>
    <property type="match status" value="1"/>
</dbReference>
<feature type="domain" description="DUF427" evidence="1">
    <location>
        <begin position="3"/>
        <end position="88"/>
    </location>
</feature>
<evidence type="ECO:0000313" key="2">
    <source>
        <dbReference type="EMBL" id="QDT10269.1"/>
    </source>
</evidence>
<gene>
    <name evidence="2" type="ORF">K239x_22250</name>
</gene>
<dbReference type="AlphaFoldDB" id="A0A517NT34"/>
<dbReference type="OrthoDB" id="119916at2"/>
<reference evidence="2 3" key="1">
    <citation type="submission" date="2019-02" db="EMBL/GenBank/DDBJ databases">
        <title>Deep-cultivation of Planctomycetes and their phenomic and genomic characterization uncovers novel biology.</title>
        <authorList>
            <person name="Wiegand S."/>
            <person name="Jogler M."/>
            <person name="Boedeker C."/>
            <person name="Pinto D."/>
            <person name="Vollmers J."/>
            <person name="Rivas-Marin E."/>
            <person name="Kohn T."/>
            <person name="Peeters S.H."/>
            <person name="Heuer A."/>
            <person name="Rast P."/>
            <person name="Oberbeckmann S."/>
            <person name="Bunk B."/>
            <person name="Jeske O."/>
            <person name="Meyerdierks A."/>
            <person name="Storesund J.E."/>
            <person name="Kallscheuer N."/>
            <person name="Luecker S."/>
            <person name="Lage O.M."/>
            <person name="Pohl T."/>
            <person name="Merkel B.J."/>
            <person name="Hornburger P."/>
            <person name="Mueller R.-W."/>
            <person name="Bruemmer F."/>
            <person name="Labrenz M."/>
            <person name="Spormann A.M."/>
            <person name="Op den Camp H."/>
            <person name="Overmann J."/>
            <person name="Amann R."/>
            <person name="Jetten M.S.M."/>
            <person name="Mascher T."/>
            <person name="Medema M.H."/>
            <person name="Devos D.P."/>
            <person name="Kaster A.-K."/>
            <person name="Ovreas L."/>
            <person name="Rohde M."/>
            <person name="Galperin M.Y."/>
            <person name="Jogler C."/>
        </authorList>
    </citation>
    <scope>NUCLEOTIDE SEQUENCE [LARGE SCALE GENOMIC DNA]</scope>
    <source>
        <strain evidence="2 3">K23_9</strain>
    </source>
</reference>